<dbReference type="InterPro" id="IPR029058">
    <property type="entry name" value="AB_hydrolase_fold"/>
</dbReference>
<dbReference type="SUPFAM" id="SSF53474">
    <property type="entry name" value="alpha/beta-Hydrolases"/>
    <property type="match status" value="1"/>
</dbReference>
<evidence type="ECO:0000259" key="5">
    <source>
        <dbReference type="Pfam" id="PF06441"/>
    </source>
</evidence>
<dbReference type="GO" id="GO:0097176">
    <property type="term" value="P:epoxide metabolic process"/>
    <property type="evidence" value="ECO:0007669"/>
    <property type="project" value="TreeGrafter"/>
</dbReference>
<keyword evidence="3 6" id="KW-0378">Hydrolase</keyword>
<accession>A0A937RID7</accession>
<keyword evidence="2" id="KW-0058">Aromatic hydrocarbons catabolism</keyword>
<dbReference type="PANTHER" id="PTHR21661">
    <property type="entry name" value="EPOXIDE HYDROLASE 1-RELATED"/>
    <property type="match status" value="1"/>
</dbReference>
<protein>
    <submittedName>
        <fullName evidence="6">Epoxide hydrolase</fullName>
    </submittedName>
</protein>
<feature type="active site" description="Proton donor" evidence="4">
    <location>
        <position position="288"/>
    </location>
</feature>
<feature type="active site" description="Proton acceptor" evidence="4">
    <location>
        <position position="344"/>
    </location>
</feature>
<dbReference type="PIRSF" id="PIRSF001112">
    <property type="entry name" value="Epoxide_hydrolase"/>
    <property type="match status" value="1"/>
</dbReference>
<evidence type="ECO:0000256" key="1">
    <source>
        <dbReference type="ARBA" id="ARBA00010088"/>
    </source>
</evidence>
<dbReference type="AlphaFoldDB" id="A0A937RID7"/>
<evidence type="ECO:0000256" key="3">
    <source>
        <dbReference type="ARBA" id="ARBA00022801"/>
    </source>
</evidence>
<name>A0A937RID7_9ACTN</name>
<gene>
    <name evidence="6" type="ORF">I7412_27000</name>
</gene>
<proteinExistence type="inferred from homology"/>
<dbReference type="Proteomes" id="UP000604475">
    <property type="component" value="Unassembled WGS sequence"/>
</dbReference>
<comment type="caution">
    <text evidence="6">The sequence shown here is derived from an EMBL/GenBank/DDBJ whole genome shotgun (WGS) entry which is preliminary data.</text>
</comment>
<dbReference type="RefSeq" id="WP_203003147.1">
    <property type="nucleotide sequence ID" value="NZ_JADWYU010000145.1"/>
</dbReference>
<dbReference type="InterPro" id="IPR016292">
    <property type="entry name" value="Epoxide_hydrolase"/>
</dbReference>
<organism evidence="6 7">
    <name type="scientific">Frankia nepalensis</name>
    <dbReference type="NCBI Taxonomy" id="1836974"/>
    <lineage>
        <taxon>Bacteria</taxon>
        <taxon>Bacillati</taxon>
        <taxon>Actinomycetota</taxon>
        <taxon>Actinomycetes</taxon>
        <taxon>Frankiales</taxon>
        <taxon>Frankiaceae</taxon>
        <taxon>Frankia</taxon>
    </lineage>
</organism>
<comment type="similarity">
    <text evidence="1">Belongs to the peptidase S33 family.</text>
</comment>
<dbReference type="GO" id="GO:0004301">
    <property type="term" value="F:epoxide hydrolase activity"/>
    <property type="evidence" value="ECO:0007669"/>
    <property type="project" value="TreeGrafter"/>
</dbReference>
<dbReference type="PANTHER" id="PTHR21661:SF35">
    <property type="entry name" value="EPOXIDE HYDROLASE"/>
    <property type="match status" value="1"/>
</dbReference>
<evidence type="ECO:0000313" key="7">
    <source>
        <dbReference type="Proteomes" id="UP000604475"/>
    </source>
</evidence>
<reference evidence="6" key="1">
    <citation type="submission" date="2020-12" db="EMBL/GenBank/DDBJ databases">
        <title>Genomic characterization of non-nitrogen-fixing Frankia strains.</title>
        <authorList>
            <person name="Carlos-Shanley C."/>
            <person name="Guerra T."/>
            <person name="Hahn D."/>
        </authorList>
    </citation>
    <scope>NUCLEOTIDE SEQUENCE</scope>
    <source>
        <strain evidence="6">CN6</strain>
    </source>
</reference>
<evidence type="ECO:0000256" key="4">
    <source>
        <dbReference type="PIRSR" id="PIRSR001112-1"/>
    </source>
</evidence>
<dbReference type="EMBL" id="JAEACQ010000254">
    <property type="protein sequence ID" value="MBL7630742.1"/>
    <property type="molecule type" value="Genomic_DNA"/>
</dbReference>
<dbReference type="InterPro" id="IPR010497">
    <property type="entry name" value="Epoxide_hydro_N"/>
</dbReference>
<keyword evidence="7" id="KW-1185">Reference proteome</keyword>
<sequence length="366" mass="41066">MCATIVDDGVGGWRHGTDWAFLERLAHRWVDGYDWRATEKRINRFANDRVPVDGANVHYLREPGSGPSPRPLLILHGWPYSFLGYLDVVERLAHPERFGGQVADAFDVVLISQPGTGFSDPPARPKSPRQLAEVYHRVMRDELGYQRYLVDGGDQGAVAGGFLALDHPDSVIGLHQSMLLPRQPEAPLGYGLTNADASAAERDYVQAEAARFQRDGAYFLLQMTRPESLAPALTDSPVGLAAWIVEKYHSWSDRRARTFEEIFSLDQLLDEIMLYLVTDSFATSLWSYAALQTDPSALPPDIRITVPTGITGWPDPWNPPPPRAFAERSRANIVQWTQPPRGGHFPFYEEPDLYVDDLRAFGRALR</sequence>
<evidence type="ECO:0000313" key="6">
    <source>
        <dbReference type="EMBL" id="MBL7630742.1"/>
    </source>
</evidence>
<dbReference type="Gene3D" id="3.40.50.1820">
    <property type="entry name" value="alpha/beta hydrolase"/>
    <property type="match status" value="1"/>
</dbReference>
<feature type="domain" description="Epoxide hydrolase N-terminal" evidence="5">
    <location>
        <begin position="12"/>
        <end position="83"/>
    </location>
</feature>
<evidence type="ECO:0000256" key="2">
    <source>
        <dbReference type="ARBA" id="ARBA00022797"/>
    </source>
</evidence>
<feature type="active site" description="Nucleophile" evidence="4">
    <location>
        <position position="154"/>
    </location>
</feature>
<dbReference type="Pfam" id="PF06441">
    <property type="entry name" value="EHN"/>
    <property type="match status" value="1"/>
</dbReference>